<dbReference type="RefSeq" id="WP_338249764.1">
    <property type="nucleotide sequence ID" value="NZ_AP028907.1"/>
</dbReference>
<dbReference type="Proteomes" id="UP001341135">
    <property type="component" value="Chromosome"/>
</dbReference>
<evidence type="ECO:0000313" key="2">
    <source>
        <dbReference type="Proteomes" id="UP001341135"/>
    </source>
</evidence>
<proteinExistence type="predicted"/>
<keyword evidence="2" id="KW-1185">Reference proteome</keyword>
<gene>
    <name evidence="1" type="ORF">PABY_20080</name>
</gene>
<evidence type="ECO:0000313" key="1">
    <source>
        <dbReference type="EMBL" id="BES82441.1"/>
    </source>
</evidence>
<dbReference type="GeneID" id="89290006"/>
<organism evidence="1 2">
    <name type="scientific">Pyrodictium abyssi</name>
    <dbReference type="NCBI Taxonomy" id="54256"/>
    <lineage>
        <taxon>Archaea</taxon>
        <taxon>Thermoproteota</taxon>
        <taxon>Thermoprotei</taxon>
        <taxon>Desulfurococcales</taxon>
        <taxon>Pyrodictiaceae</taxon>
        <taxon>Pyrodictium</taxon>
    </lineage>
</organism>
<protein>
    <submittedName>
        <fullName evidence="1">Uncharacterized protein</fullName>
    </submittedName>
</protein>
<reference evidence="1 2" key="1">
    <citation type="submission" date="2023-09" db="EMBL/GenBank/DDBJ databases">
        <title>Pyrofollis japonicus gen. nov. sp. nov., a novel member of the family Pyrodictiaceae isolated from the Iheya North hydrothermal field.</title>
        <authorList>
            <person name="Miyazaki U."/>
            <person name="Sanari M."/>
            <person name="Tame A."/>
            <person name="Kitajima M."/>
            <person name="Okamoto A."/>
            <person name="Sawayama S."/>
            <person name="Miyazaki J."/>
            <person name="Takai K."/>
            <person name="Nakagawa S."/>
        </authorList>
    </citation>
    <scope>NUCLEOTIDE SEQUENCE [LARGE SCALE GENOMIC DNA]</scope>
    <source>
        <strain evidence="1 2">AV2</strain>
    </source>
</reference>
<dbReference type="EMBL" id="AP028907">
    <property type="protein sequence ID" value="BES82441.1"/>
    <property type="molecule type" value="Genomic_DNA"/>
</dbReference>
<sequence length="44" mass="4448">MLVAIAATGALILLAAVALLGGLDVDDNAYVAPDVCYLCLEEIA</sequence>
<accession>A0ABM8IY17</accession>
<name>A0ABM8IY17_9CREN</name>